<dbReference type="Proteomes" id="UP000269015">
    <property type="component" value="Chromosome"/>
</dbReference>
<dbReference type="EMBL" id="CP033930">
    <property type="protein sequence ID" value="AZB17154.1"/>
    <property type="molecule type" value="Genomic_DNA"/>
</dbReference>
<protein>
    <submittedName>
        <fullName evidence="1">DUF4180 domain-containing protein</fullName>
    </submittedName>
</protein>
<dbReference type="Pfam" id="PF13788">
    <property type="entry name" value="DUF4180"/>
    <property type="match status" value="1"/>
</dbReference>
<evidence type="ECO:0000313" key="1">
    <source>
        <dbReference type="EMBL" id="AZB17154.1"/>
    </source>
</evidence>
<dbReference type="OrthoDB" id="8595425at2"/>
<name>A0A4U8VMV5_CHRID</name>
<evidence type="ECO:0000313" key="2">
    <source>
        <dbReference type="Proteomes" id="UP000269015"/>
    </source>
</evidence>
<reference evidence="1 2" key="1">
    <citation type="submission" date="2018-11" db="EMBL/GenBank/DDBJ databases">
        <title>Proposal to divide the Flavobacteriaceae and reorganize its genera based on Amino Acid Identity values calculated from whole genome sequences.</title>
        <authorList>
            <person name="Nicholson A.C."/>
            <person name="Gulvik C.A."/>
            <person name="Whitney A.M."/>
            <person name="Humrighouse B.W."/>
            <person name="Bell M."/>
            <person name="Holmes B."/>
            <person name="Steigerwalt A.G."/>
            <person name="Villarma A."/>
            <person name="Sheth M."/>
            <person name="Batra D."/>
            <person name="Pryor J."/>
            <person name="Bernardet J.-F."/>
            <person name="Hugo C."/>
            <person name="Kampfer P."/>
            <person name="Newman J."/>
            <person name="McQuiston J.R."/>
        </authorList>
    </citation>
    <scope>NUCLEOTIDE SEQUENCE [LARGE SCALE GENOMIC DNA]</scope>
    <source>
        <strain evidence="1 2">H5559</strain>
    </source>
</reference>
<dbReference type="RefSeq" id="WP_034735400.1">
    <property type="nucleotide sequence ID" value="NZ_CP022058.2"/>
</dbReference>
<sequence>MVIKSHEINNIRIAEVISDEVIIQSAQDGLDLMGNIYYQGFDKIVLYEENITPDFFDLKTKIAGEILQKFSNYRIGLAIVGDFSKFESKSMRDFIFESNKAQHINFVNMLEEALENFSR</sequence>
<proteinExistence type="predicted"/>
<dbReference type="GeneID" id="56898086"/>
<accession>A0A4U8VMV5</accession>
<organism evidence="1 2">
    <name type="scientific">Chryseobacterium indologenes</name>
    <name type="common">Flavobacterium indologenes</name>
    <dbReference type="NCBI Taxonomy" id="253"/>
    <lineage>
        <taxon>Bacteria</taxon>
        <taxon>Pseudomonadati</taxon>
        <taxon>Bacteroidota</taxon>
        <taxon>Flavobacteriia</taxon>
        <taxon>Flavobacteriales</taxon>
        <taxon>Weeksellaceae</taxon>
        <taxon>Chryseobacterium group</taxon>
        <taxon>Chryseobacterium</taxon>
    </lineage>
</organism>
<dbReference type="KEGG" id="cio:CEQ15_08255"/>
<dbReference type="InterPro" id="IPR025438">
    <property type="entry name" value="DUF4180"/>
</dbReference>
<gene>
    <name evidence="1" type="ORF">EG352_04910</name>
</gene>
<dbReference type="AlphaFoldDB" id="A0A4U8VMV5"/>